<evidence type="ECO:0000256" key="1">
    <source>
        <dbReference type="ARBA" id="ARBA00001947"/>
    </source>
</evidence>
<dbReference type="InterPro" id="IPR013149">
    <property type="entry name" value="ADH-like_C"/>
</dbReference>
<dbReference type="InterPro" id="IPR036291">
    <property type="entry name" value="NAD(P)-bd_dom_sf"/>
</dbReference>
<evidence type="ECO:0000256" key="2">
    <source>
        <dbReference type="ARBA" id="ARBA00023002"/>
    </source>
</evidence>
<dbReference type="PANTHER" id="PTHR43401:SF5">
    <property type="entry name" value="ALCOHOL DEHYDROGENASE-RELATED"/>
    <property type="match status" value="1"/>
</dbReference>
<feature type="region of interest" description="Disordered" evidence="3">
    <location>
        <begin position="1"/>
        <end position="22"/>
    </location>
</feature>
<dbReference type="InterPro" id="IPR011032">
    <property type="entry name" value="GroES-like_sf"/>
</dbReference>
<proteinExistence type="predicted"/>
<accession>A0ABP8PKK4</accession>
<comment type="cofactor">
    <cofactor evidence="1">
        <name>Zn(2+)</name>
        <dbReference type="ChEBI" id="CHEBI:29105"/>
    </cofactor>
</comment>
<dbReference type="InterPro" id="IPR013154">
    <property type="entry name" value="ADH-like_N"/>
</dbReference>
<evidence type="ECO:0000256" key="3">
    <source>
        <dbReference type="SAM" id="MobiDB-lite"/>
    </source>
</evidence>
<dbReference type="RefSeq" id="WP_345459257.1">
    <property type="nucleotide sequence ID" value="NZ_BAABHF010000012.1"/>
</dbReference>
<dbReference type="Pfam" id="PF00107">
    <property type="entry name" value="ADH_zinc_N"/>
    <property type="match status" value="1"/>
</dbReference>
<gene>
    <name evidence="5" type="ORF">GCM10023191_015680</name>
</gene>
<dbReference type="InterPro" id="IPR020843">
    <property type="entry name" value="ER"/>
</dbReference>
<evidence type="ECO:0000259" key="4">
    <source>
        <dbReference type="SMART" id="SM00829"/>
    </source>
</evidence>
<reference evidence="6" key="1">
    <citation type="journal article" date="2019" name="Int. J. Syst. Evol. Microbiol.">
        <title>The Global Catalogue of Microorganisms (GCM) 10K type strain sequencing project: providing services to taxonomists for standard genome sequencing and annotation.</title>
        <authorList>
            <consortium name="The Broad Institute Genomics Platform"/>
            <consortium name="The Broad Institute Genome Sequencing Center for Infectious Disease"/>
            <person name="Wu L."/>
            <person name="Ma J."/>
        </authorList>
    </citation>
    <scope>NUCLEOTIDE SEQUENCE [LARGE SCALE GENOMIC DNA]</scope>
    <source>
        <strain evidence="6">JCM 17933</strain>
    </source>
</reference>
<evidence type="ECO:0000313" key="6">
    <source>
        <dbReference type="Proteomes" id="UP001500503"/>
    </source>
</evidence>
<name>A0ABP8PKK4_9ACTN</name>
<dbReference type="Gene3D" id="3.40.50.720">
    <property type="entry name" value="NAD(P)-binding Rossmann-like Domain"/>
    <property type="match status" value="1"/>
</dbReference>
<comment type="caution">
    <text evidence="5">The sequence shown here is derived from an EMBL/GenBank/DDBJ whole genome shotgun (WGS) entry which is preliminary data.</text>
</comment>
<feature type="domain" description="Enoyl reductase (ER)" evidence="4">
    <location>
        <begin position="8"/>
        <end position="335"/>
    </location>
</feature>
<dbReference type="InterPro" id="IPR050129">
    <property type="entry name" value="Zn_alcohol_dh"/>
</dbReference>
<sequence length="337" mass="35140">MRRITINGPGSVRLDTTGPPSPPPGWARIRVVACGICGTDAHYLRGMPLPPGVSYPLVPGHEVAGVVTELNEPAGDIAVGDLVLPHLIIPCGACESCASGREQRCATAPILGIHEPGGLADELVWPVSRLVRANGLDPVTAAILPDAAATAYHALTVAGVPDGGVLCVFGAGGVGTALVHLARVLVPEATVVAVVRSEATRRRVAELGVPAFTAGRLKELRREVGPADVAIDFTGSPETPAQAVRTLRPGGRLVLGSVTPGDLNLGWITSFVTREISVSGTYTSTIDDLRQVVALLRDGRLDLSGMVSHRLPLDRATEAFDLLDRRPDGLVRIVAEP</sequence>
<dbReference type="SMART" id="SM00829">
    <property type="entry name" value="PKS_ER"/>
    <property type="match status" value="1"/>
</dbReference>
<protein>
    <submittedName>
        <fullName evidence="5">Zinc-binding alcohol dehydrogenase family protein</fullName>
    </submittedName>
</protein>
<keyword evidence="6" id="KW-1185">Reference proteome</keyword>
<dbReference type="EMBL" id="BAABHF010000012">
    <property type="protein sequence ID" value="GAA4487590.1"/>
    <property type="molecule type" value="Genomic_DNA"/>
</dbReference>
<organism evidence="5 6">
    <name type="scientific">Actinoallomurus oryzae</name>
    <dbReference type="NCBI Taxonomy" id="502180"/>
    <lineage>
        <taxon>Bacteria</taxon>
        <taxon>Bacillati</taxon>
        <taxon>Actinomycetota</taxon>
        <taxon>Actinomycetes</taxon>
        <taxon>Streptosporangiales</taxon>
        <taxon>Thermomonosporaceae</taxon>
        <taxon>Actinoallomurus</taxon>
    </lineage>
</organism>
<dbReference type="Gene3D" id="3.90.180.10">
    <property type="entry name" value="Medium-chain alcohol dehydrogenases, catalytic domain"/>
    <property type="match status" value="1"/>
</dbReference>
<dbReference type="Proteomes" id="UP001500503">
    <property type="component" value="Unassembled WGS sequence"/>
</dbReference>
<dbReference type="Pfam" id="PF08240">
    <property type="entry name" value="ADH_N"/>
    <property type="match status" value="1"/>
</dbReference>
<keyword evidence="2" id="KW-0560">Oxidoreductase</keyword>
<dbReference type="SUPFAM" id="SSF50129">
    <property type="entry name" value="GroES-like"/>
    <property type="match status" value="1"/>
</dbReference>
<dbReference type="PANTHER" id="PTHR43401">
    <property type="entry name" value="L-THREONINE 3-DEHYDROGENASE"/>
    <property type="match status" value="1"/>
</dbReference>
<evidence type="ECO:0000313" key="5">
    <source>
        <dbReference type="EMBL" id="GAA4487590.1"/>
    </source>
</evidence>
<dbReference type="SUPFAM" id="SSF51735">
    <property type="entry name" value="NAD(P)-binding Rossmann-fold domains"/>
    <property type="match status" value="1"/>
</dbReference>